<protein>
    <submittedName>
        <fullName evidence="1">Uncharacterized protein</fullName>
    </submittedName>
</protein>
<dbReference type="EMBL" id="CM045767">
    <property type="protein sequence ID" value="KAI7996105.1"/>
    <property type="molecule type" value="Genomic_DNA"/>
</dbReference>
<organism evidence="1 2">
    <name type="scientific">Camellia lanceoleosa</name>
    <dbReference type="NCBI Taxonomy" id="1840588"/>
    <lineage>
        <taxon>Eukaryota</taxon>
        <taxon>Viridiplantae</taxon>
        <taxon>Streptophyta</taxon>
        <taxon>Embryophyta</taxon>
        <taxon>Tracheophyta</taxon>
        <taxon>Spermatophyta</taxon>
        <taxon>Magnoliopsida</taxon>
        <taxon>eudicotyledons</taxon>
        <taxon>Gunneridae</taxon>
        <taxon>Pentapetalae</taxon>
        <taxon>asterids</taxon>
        <taxon>Ericales</taxon>
        <taxon>Theaceae</taxon>
        <taxon>Camellia</taxon>
    </lineage>
</organism>
<sequence length="362" mass="39670">MRDITGATLAPVIEIIPSPETLHHTIPIPSFYFNILYIYTYLWVTMAGVSEQKKRKQPESNNSIPGNPFEIVNVSPSTPVNTDSTELRISDDPKKLLALLGAFVGLFTNHSKDDVSSGSAGQDQDQDPPNKILANVALLLGLSAAAAANGDATPPVNGSIEHHGALRKDEEEEEEEEDGYRQRSKKQRIILNSDAESIPDSSQYTPPPTKSEGSTGYSPDSIVSAASVVNRSRITRSSDGKFRRQLPMGNPNICENNLVIVPQPIEHPAVKEAFDSVRETLQPILLQKVTRIRKDELTVEFGLETAASIDLLNLVNASILGLEEISERARFGVTLLEEGQKKVNEGKRILFSAISEIPKRIK</sequence>
<proteinExistence type="predicted"/>
<evidence type="ECO:0000313" key="2">
    <source>
        <dbReference type="Proteomes" id="UP001060215"/>
    </source>
</evidence>
<comment type="caution">
    <text evidence="1">The sequence shown here is derived from an EMBL/GenBank/DDBJ whole genome shotgun (WGS) entry which is preliminary data.</text>
</comment>
<evidence type="ECO:0000313" key="1">
    <source>
        <dbReference type="EMBL" id="KAI7996105.1"/>
    </source>
</evidence>
<reference evidence="1 2" key="1">
    <citation type="journal article" date="2022" name="Plant J.">
        <title>Chromosome-level genome of Camellia lanceoleosa provides a valuable resource for understanding genome evolution and self-incompatibility.</title>
        <authorList>
            <person name="Gong W."/>
            <person name="Xiao S."/>
            <person name="Wang L."/>
            <person name="Liao Z."/>
            <person name="Chang Y."/>
            <person name="Mo W."/>
            <person name="Hu G."/>
            <person name="Li W."/>
            <person name="Zhao G."/>
            <person name="Zhu H."/>
            <person name="Hu X."/>
            <person name="Ji K."/>
            <person name="Xiang X."/>
            <person name="Song Q."/>
            <person name="Yuan D."/>
            <person name="Jin S."/>
            <person name="Zhang L."/>
        </authorList>
    </citation>
    <scope>NUCLEOTIDE SEQUENCE [LARGE SCALE GENOMIC DNA]</scope>
    <source>
        <strain evidence="1">SQ_2022a</strain>
    </source>
</reference>
<gene>
    <name evidence="1" type="ORF">LOK49_LG10G02216</name>
</gene>
<dbReference type="Proteomes" id="UP001060215">
    <property type="component" value="Chromosome 10"/>
</dbReference>
<name>A0ACC0G549_9ERIC</name>
<keyword evidence="2" id="KW-1185">Reference proteome</keyword>
<accession>A0ACC0G549</accession>